<dbReference type="AlphaFoldDB" id="A0AAI9TM16"/>
<reference evidence="1" key="1">
    <citation type="submission" date="2015-06" db="EMBL/GenBank/DDBJ databases">
        <authorList>
            <person name="Nguyen H."/>
        </authorList>
    </citation>
    <scope>NUCLEOTIDE SEQUENCE</scope>
    <source>
        <strain evidence="1">DAOM 180753</strain>
    </source>
</reference>
<keyword evidence="2" id="KW-1185">Reference proteome</keyword>
<name>A0AAI9TM16_PENTH</name>
<sequence length="92" mass="10605">MLFLTLTTPVNRELIFMSIRFNCGQNGLFLVALKTEMHLTEVQLSSEFLNRPIFCNTPAPLNSSRRKYIGLNCETWLNFPPAVEICIWVNII</sequence>
<protein>
    <submittedName>
        <fullName evidence="1">Uncharacterized protein</fullName>
    </submittedName>
</protein>
<dbReference type="Proteomes" id="UP001227192">
    <property type="component" value="Unassembled WGS sequence"/>
</dbReference>
<evidence type="ECO:0000313" key="2">
    <source>
        <dbReference type="Proteomes" id="UP001227192"/>
    </source>
</evidence>
<organism evidence="1 2">
    <name type="scientific">Penicillium thymicola</name>
    <dbReference type="NCBI Taxonomy" id="293382"/>
    <lineage>
        <taxon>Eukaryota</taxon>
        <taxon>Fungi</taxon>
        <taxon>Dikarya</taxon>
        <taxon>Ascomycota</taxon>
        <taxon>Pezizomycotina</taxon>
        <taxon>Eurotiomycetes</taxon>
        <taxon>Eurotiomycetidae</taxon>
        <taxon>Eurotiales</taxon>
        <taxon>Aspergillaceae</taxon>
        <taxon>Penicillium</taxon>
    </lineage>
</organism>
<proteinExistence type="predicted"/>
<accession>A0AAI9TM16</accession>
<comment type="caution">
    <text evidence="1">The sequence shown here is derived from an EMBL/GenBank/DDBJ whole genome shotgun (WGS) entry which is preliminary data.</text>
</comment>
<evidence type="ECO:0000313" key="1">
    <source>
        <dbReference type="EMBL" id="KAJ9489699.1"/>
    </source>
</evidence>
<reference evidence="1" key="2">
    <citation type="journal article" date="2016" name="Fungal Biol.">
        <title>Ochratoxin A production by Penicillium thymicola.</title>
        <authorList>
            <person name="Nguyen H.D.T."/>
            <person name="McMullin D.R."/>
            <person name="Ponomareva E."/>
            <person name="Riley R."/>
            <person name="Pomraning K.R."/>
            <person name="Baker S.E."/>
            <person name="Seifert K.A."/>
        </authorList>
    </citation>
    <scope>NUCLEOTIDE SEQUENCE</scope>
    <source>
        <strain evidence="1">DAOM 180753</strain>
    </source>
</reference>
<gene>
    <name evidence="1" type="ORF">VN97_g3563</name>
</gene>
<dbReference type="EMBL" id="LACB01000077">
    <property type="protein sequence ID" value="KAJ9489699.1"/>
    <property type="molecule type" value="Genomic_DNA"/>
</dbReference>